<dbReference type="PANTHER" id="PTHR39535">
    <property type="entry name" value="SPORULATION-DELAYING PROTEIN SDPB"/>
    <property type="match status" value="1"/>
</dbReference>
<evidence type="ECO:0000313" key="2">
    <source>
        <dbReference type="EMBL" id="MDF3298397.1"/>
    </source>
</evidence>
<keyword evidence="1" id="KW-0812">Transmembrane</keyword>
<evidence type="ECO:0000313" key="3">
    <source>
        <dbReference type="Proteomes" id="UP001221150"/>
    </source>
</evidence>
<comment type="caution">
    <text evidence="2">The sequence shown here is derived from an EMBL/GenBank/DDBJ whole genome shotgun (WGS) entry which is preliminary data.</text>
</comment>
<protein>
    <recommendedName>
        <fullName evidence="4">Integral membrane protein</fullName>
    </recommendedName>
</protein>
<evidence type="ECO:0000256" key="1">
    <source>
        <dbReference type="SAM" id="Phobius"/>
    </source>
</evidence>
<dbReference type="Proteomes" id="UP001221150">
    <property type="component" value="Unassembled WGS sequence"/>
</dbReference>
<organism evidence="2 3">
    <name type="scientific">Streptomyces tropicalis</name>
    <dbReference type="NCBI Taxonomy" id="3034234"/>
    <lineage>
        <taxon>Bacteria</taxon>
        <taxon>Bacillati</taxon>
        <taxon>Actinomycetota</taxon>
        <taxon>Actinomycetes</taxon>
        <taxon>Kitasatosporales</taxon>
        <taxon>Streptomycetaceae</taxon>
        <taxon>Streptomyces</taxon>
    </lineage>
</organism>
<sequence>MGRRRAELPREGLPSVSTVLHNLAAFLIVFQTAVLYFAAGYGKITGKMWQDGVAMYYISRITGFETSTTYAHLMSNAFVGTAVCHVTIFIEVALPFAVLSARPWVRKVNTMALEGLHVGIMVCMGLVCFGLLMIGADGTCLRGEEYRSLARRFRAVKERLLRGGWSPSLTRSMASAAMAAGHRGVVDA</sequence>
<gene>
    <name evidence="2" type="ORF">P3H78_07075</name>
</gene>
<feature type="transmembrane region" description="Helical" evidence="1">
    <location>
        <begin position="20"/>
        <end position="39"/>
    </location>
</feature>
<reference evidence="2 3" key="1">
    <citation type="submission" date="2023-03" db="EMBL/GenBank/DDBJ databases">
        <title>Draft genome sequence of Streptomyces sp. K1PA1 isolated from peat swamp forest in Thailand.</title>
        <authorList>
            <person name="Klaysubun C."/>
            <person name="Duangmal K."/>
        </authorList>
    </citation>
    <scope>NUCLEOTIDE SEQUENCE [LARGE SCALE GENOMIC DNA]</scope>
    <source>
        <strain evidence="2 3">K1PA1</strain>
    </source>
</reference>
<proteinExistence type="predicted"/>
<dbReference type="EMBL" id="JARJBB010000003">
    <property type="protein sequence ID" value="MDF3298397.1"/>
    <property type="molecule type" value="Genomic_DNA"/>
</dbReference>
<dbReference type="RefSeq" id="WP_276107949.1">
    <property type="nucleotide sequence ID" value="NZ_JARJBB010000003.1"/>
</dbReference>
<keyword evidence="1" id="KW-0472">Membrane</keyword>
<feature type="transmembrane region" description="Helical" evidence="1">
    <location>
        <begin position="77"/>
        <end position="98"/>
    </location>
</feature>
<keyword evidence="1" id="KW-1133">Transmembrane helix</keyword>
<keyword evidence="3" id="KW-1185">Reference proteome</keyword>
<accession>A0ABT6A175</accession>
<feature type="transmembrane region" description="Helical" evidence="1">
    <location>
        <begin position="118"/>
        <end position="141"/>
    </location>
</feature>
<name>A0ABT6A175_9ACTN</name>
<dbReference type="PANTHER" id="PTHR39535:SF2">
    <property type="entry name" value="HTTM DOMAIN-CONTAINING PROTEIN"/>
    <property type="match status" value="1"/>
</dbReference>
<dbReference type="InterPro" id="IPR052964">
    <property type="entry name" value="Sporulation_signal_mat"/>
</dbReference>
<evidence type="ECO:0008006" key="4">
    <source>
        <dbReference type="Google" id="ProtNLM"/>
    </source>
</evidence>